<sequence length="376" mass="41104">MRFQKRIKVFPGVRLNLSKRGVSTTIGVRGASVTLGKRGAYANVGIPGTGISHRQKLGGSKRTSGASGRSAAGGRSTSGSNAVEVVYEAPAEVIASADVEQVTSEGLVSLRQTLQEVYQEREALTAERARAQAMNTLSLVLLGVSYVFIVGFFVGWFKAFRNAQREKLDAVNEGLEACHLNISLEMDPELSGSWKRLDAAFHELKSCHRIWDVTTSREIDRVAKRSAAGAEVSRTPTRLDTGEIPNVVSDRQALRFENVNGPDLYLFPGLLVLLPPEGLPGIVDIREVDFKFSEVRFQESGPIPGDSVVIDHVWAKTNKNGTRDKRFKDNYQIPVAQYGEIHVKSPGGVNEVFCFSDCGKAAAFAASMDRYKSYFS</sequence>
<dbReference type="Proteomes" id="UP000321412">
    <property type="component" value="Unassembled WGS sequence"/>
</dbReference>
<feature type="transmembrane region" description="Helical" evidence="3">
    <location>
        <begin position="137"/>
        <end position="157"/>
    </location>
</feature>
<dbReference type="EMBL" id="VOSM01000001">
    <property type="protein sequence ID" value="TXD39296.1"/>
    <property type="molecule type" value="Genomic_DNA"/>
</dbReference>
<keyword evidence="3" id="KW-0812">Transmembrane</keyword>
<keyword evidence="6" id="KW-1185">Reference proteome</keyword>
<dbReference type="OrthoDB" id="9806903at2"/>
<keyword evidence="1" id="KW-0175">Coiled coil</keyword>
<gene>
    <name evidence="5" type="ORF">FRC98_02535</name>
</gene>
<feature type="region of interest" description="Disordered" evidence="2">
    <location>
        <begin position="52"/>
        <end position="78"/>
    </location>
</feature>
<evidence type="ECO:0000313" key="6">
    <source>
        <dbReference type="Proteomes" id="UP000321412"/>
    </source>
</evidence>
<evidence type="ECO:0000256" key="3">
    <source>
        <dbReference type="SAM" id="Phobius"/>
    </source>
</evidence>
<organism evidence="5 6">
    <name type="scientific">Lujinxingia vulgaris</name>
    <dbReference type="NCBI Taxonomy" id="2600176"/>
    <lineage>
        <taxon>Bacteria</taxon>
        <taxon>Deltaproteobacteria</taxon>
        <taxon>Bradymonadales</taxon>
        <taxon>Lujinxingiaceae</taxon>
        <taxon>Lujinxingia</taxon>
    </lineage>
</organism>
<feature type="compositionally biased region" description="Low complexity" evidence="2">
    <location>
        <begin position="58"/>
        <end position="78"/>
    </location>
</feature>
<evidence type="ECO:0000313" key="5">
    <source>
        <dbReference type="EMBL" id="TXD39296.1"/>
    </source>
</evidence>
<evidence type="ECO:0000256" key="2">
    <source>
        <dbReference type="SAM" id="MobiDB-lite"/>
    </source>
</evidence>
<keyword evidence="3" id="KW-1133">Transmembrane helix</keyword>
<accession>A0A5C6XBL4</accession>
<feature type="coiled-coil region" evidence="1">
    <location>
        <begin position="107"/>
        <end position="134"/>
    </location>
</feature>
<comment type="caution">
    <text evidence="5">The sequence shown here is derived from an EMBL/GenBank/DDBJ whole genome shotgun (WGS) entry which is preliminary data.</text>
</comment>
<dbReference type="InterPro" id="IPR025330">
    <property type="entry name" value="DUF4236"/>
</dbReference>
<dbReference type="RefSeq" id="WP_146979725.1">
    <property type="nucleotide sequence ID" value="NZ_VOSM01000001.1"/>
</dbReference>
<name>A0A5C6XBL4_9DELT</name>
<reference evidence="5 6" key="1">
    <citation type="submission" date="2019-08" db="EMBL/GenBank/DDBJ databases">
        <title>Bradymonadales sp. TMQ4.</title>
        <authorList>
            <person name="Liang Q."/>
        </authorList>
    </citation>
    <scope>NUCLEOTIDE SEQUENCE [LARGE SCALE GENOMIC DNA]</scope>
    <source>
        <strain evidence="5 6">TMQ4</strain>
    </source>
</reference>
<keyword evidence="3" id="KW-0472">Membrane</keyword>
<proteinExistence type="predicted"/>
<evidence type="ECO:0000256" key="1">
    <source>
        <dbReference type="SAM" id="Coils"/>
    </source>
</evidence>
<dbReference type="Pfam" id="PF14020">
    <property type="entry name" value="DUF4236"/>
    <property type="match status" value="1"/>
</dbReference>
<evidence type="ECO:0000259" key="4">
    <source>
        <dbReference type="Pfam" id="PF14020"/>
    </source>
</evidence>
<dbReference type="AlphaFoldDB" id="A0A5C6XBL4"/>
<feature type="domain" description="DUF4236" evidence="4">
    <location>
        <begin position="1"/>
        <end position="54"/>
    </location>
</feature>
<protein>
    <submittedName>
        <fullName evidence="5">DUF4236 domain-containing protein</fullName>
    </submittedName>
</protein>